<name>A0A6G1SML8_9ACAR</name>
<comment type="function">
    <text evidence="1">Substrate recognition and binding subunit of the essential mitochondrial processing protease (MPP), which cleaves the mitochondrial sequence off newly imported precursors proteins.</text>
</comment>
<evidence type="ECO:0000313" key="5">
    <source>
        <dbReference type="EMBL" id="MDE51764.1"/>
    </source>
</evidence>
<dbReference type="Gene3D" id="3.30.830.10">
    <property type="entry name" value="Metalloenzyme, LuxS/M16 peptidase-like"/>
    <property type="match status" value="2"/>
</dbReference>
<feature type="domain" description="Peptidase M16 C-terminal" evidence="4">
    <location>
        <begin position="168"/>
        <end position="374"/>
    </location>
</feature>
<evidence type="ECO:0000256" key="1">
    <source>
        <dbReference type="ARBA" id="ARBA00002123"/>
    </source>
</evidence>
<dbReference type="InterPro" id="IPR011765">
    <property type="entry name" value="Pept_M16_N"/>
</dbReference>
<dbReference type="InterPro" id="IPR011249">
    <property type="entry name" value="Metalloenz_LuxS/M16"/>
</dbReference>
<proteinExistence type="inferred from homology"/>
<dbReference type="GO" id="GO:0046872">
    <property type="term" value="F:metal ion binding"/>
    <property type="evidence" value="ECO:0007669"/>
    <property type="project" value="InterPro"/>
</dbReference>
<evidence type="ECO:0000259" key="4">
    <source>
        <dbReference type="Pfam" id="PF05193"/>
    </source>
</evidence>
<evidence type="ECO:0000259" key="3">
    <source>
        <dbReference type="Pfam" id="PF00675"/>
    </source>
</evidence>
<reference evidence="5" key="1">
    <citation type="submission" date="2018-10" db="EMBL/GenBank/DDBJ databases">
        <title>Transcriptome assembly of Aceria tosichella (Wheat curl mite) Type 2.</title>
        <authorList>
            <person name="Scully E.D."/>
            <person name="Geib S.M."/>
            <person name="Palmer N.A."/>
            <person name="Gupta A.K."/>
            <person name="Sarath G."/>
            <person name="Tatineni S."/>
        </authorList>
    </citation>
    <scope>NUCLEOTIDE SEQUENCE</scope>
    <source>
        <strain evidence="5">LincolnNE</strain>
    </source>
</reference>
<feature type="domain" description="Peptidase M16 N-terminal" evidence="3">
    <location>
        <begin position="13"/>
        <end position="161"/>
    </location>
</feature>
<protein>
    <submittedName>
        <fullName evidence="5">Mitochondrial-processing peptidase subunit alpha</fullName>
    </submittedName>
</protein>
<dbReference type="GO" id="GO:0006627">
    <property type="term" value="P:protein processing involved in protein targeting to mitochondrion"/>
    <property type="evidence" value="ECO:0007669"/>
    <property type="project" value="TreeGrafter"/>
</dbReference>
<dbReference type="Pfam" id="PF00675">
    <property type="entry name" value="Peptidase_M16"/>
    <property type="match status" value="1"/>
</dbReference>
<comment type="similarity">
    <text evidence="2">Belongs to the peptidase M16 family.</text>
</comment>
<dbReference type="AlphaFoldDB" id="A0A6G1SML8"/>
<dbReference type="PANTHER" id="PTHR11851:SF49">
    <property type="entry name" value="MITOCHONDRIAL-PROCESSING PEPTIDASE SUBUNIT ALPHA"/>
    <property type="match status" value="1"/>
</dbReference>
<dbReference type="GO" id="GO:0005739">
    <property type="term" value="C:mitochondrion"/>
    <property type="evidence" value="ECO:0007669"/>
    <property type="project" value="TreeGrafter"/>
</dbReference>
<sequence length="456" mass="51374">MTRVTLLKNGLKVASETRFGRYCIAGIAVNSGSRLEASYPSGISHFIERSAFRSTDKFSDREHILEHLSNFGGTLDCQGSRDIMVYAVSVMNEYPETAVELLSEAVFRPRFTDNEVKETANRISFELEDMSYDPERKTQLTEMIHAAAYGNRTLGLPKICPQENLDKITPSLMFNYLKHNHTLDRMVLAGVGIDHEQLVDLAEKYFAQKQPIWLSNPDLPSQQPKSIDRQKAVYTGGFNAIEMDLSNVSLGPTPLPNLAHFQLGFEVCSHLDIDEYVIVCVMNMLMGGGGSFSAGGPGKGMFTRLFTSVLNRYHWIHSCVAHNSSYEDSGIFYIQASSDPGNLKNLVDVVITEYKELAFGRMYKDELARAKKQLISMLLLNLEIRPIVFEDIARQVLATGFRRQPKQLIEKIETVSADDIKRVARKMLASNPSVCCLGDLTHLPPFEYFKEQFTKR</sequence>
<dbReference type="SUPFAM" id="SSF63411">
    <property type="entry name" value="LuxS/MPP-like metallohydrolase"/>
    <property type="match status" value="2"/>
</dbReference>
<gene>
    <name evidence="5" type="primary">PMPCA</name>
    <name evidence="5" type="ORF">g.14418</name>
</gene>
<organism evidence="5">
    <name type="scientific">Aceria tosichella</name>
    <name type="common">wheat curl mite</name>
    <dbReference type="NCBI Taxonomy" id="561515"/>
    <lineage>
        <taxon>Eukaryota</taxon>
        <taxon>Metazoa</taxon>
        <taxon>Ecdysozoa</taxon>
        <taxon>Arthropoda</taxon>
        <taxon>Chelicerata</taxon>
        <taxon>Arachnida</taxon>
        <taxon>Acari</taxon>
        <taxon>Acariformes</taxon>
        <taxon>Trombidiformes</taxon>
        <taxon>Prostigmata</taxon>
        <taxon>Eupodina</taxon>
        <taxon>Eriophyoidea</taxon>
        <taxon>Eriophyidae</taxon>
        <taxon>Eriophyinae</taxon>
        <taxon>Aceriini</taxon>
        <taxon>Aceria</taxon>
    </lineage>
</organism>
<accession>A0A6G1SML8</accession>
<dbReference type="EMBL" id="GGYP01006993">
    <property type="protein sequence ID" value="MDE51764.1"/>
    <property type="molecule type" value="Transcribed_RNA"/>
</dbReference>
<dbReference type="InterPro" id="IPR007863">
    <property type="entry name" value="Peptidase_M16_C"/>
</dbReference>
<dbReference type="InterPro" id="IPR050361">
    <property type="entry name" value="MPP/UQCRC_Complex"/>
</dbReference>
<dbReference type="PANTHER" id="PTHR11851">
    <property type="entry name" value="METALLOPROTEASE"/>
    <property type="match status" value="1"/>
</dbReference>
<dbReference type="Pfam" id="PF05193">
    <property type="entry name" value="Peptidase_M16_C"/>
    <property type="match status" value="1"/>
</dbReference>
<evidence type="ECO:0000256" key="2">
    <source>
        <dbReference type="ARBA" id="ARBA00007261"/>
    </source>
</evidence>